<reference evidence="5 6" key="1">
    <citation type="journal article" date="2014" name="Int. J. Syst. Evol. Microbiol.">
        <title>Arthrobacter pityocampae sp. nov., isolated from Thaumetopoea pityocampa (Lep., Thaumetopoeidae).</title>
        <authorList>
            <person name="Ince I.A."/>
            <person name="Demirbag Z."/>
            <person name="Kati H."/>
        </authorList>
    </citation>
    <scope>NUCLEOTIDE SEQUENCE [LARGE SCALE GENOMIC DNA]</scope>
    <source>
        <strain evidence="5 6">Tp2</strain>
    </source>
</reference>
<dbReference type="Gene3D" id="3.20.20.370">
    <property type="entry name" value="Glycoside hydrolase/deacetylase"/>
    <property type="match status" value="1"/>
</dbReference>
<dbReference type="SUPFAM" id="SSF88713">
    <property type="entry name" value="Glycoside hydrolase/deacetylase"/>
    <property type="match status" value="1"/>
</dbReference>
<evidence type="ECO:0000256" key="2">
    <source>
        <dbReference type="ARBA" id="ARBA00022801"/>
    </source>
</evidence>
<organism evidence="5 6">
    <name type="scientific">Arthrobacter pityocampae</name>
    <dbReference type="NCBI Taxonomy" id="547334"/>
    <lineage>
        <taxon>Bacteria</taxon>
        <taxon>Bacillati</taxon>
        <taxon>Actinomycetota</taxon>
        <taxon>Actinomycetes</taxon>
        <taxon>Micrococcales</taxon>
        <taxon>Micrococcaceae</taxon>
        <taxon>Arthrobacter</taxon>
    </lineage>
</organism>
<feature type="signal peptide" evidence="3">
    <location>
        <begin position="1"/>
        <end position="20"/>
    </location>
</feature>
<protein>
    <recommendedName>
        <fullName evidence="4">NodB homology domain-containing protein</fullName>
    </recommendedName>
</protein>
<evidence type="ECO:0000313" key="5">
    <source>
        <dbReference type="EMBL" id="PPB49739.1"/>
    </source>
</evidence>
<feature type="chain" id="PRO_5039585474" description="NodB homology domain-containing protein" evidence="3">
    <location>
        <begin position="21"/>
        <end position="258"/>
    </location>
</feature>
<dbReference type="GO" id="GO:0016020">
    <property type="term" value="C:membrane"/>
    <property type="evidence" value="ECO:0007669"/>
    <property type="project" value="TreeGrafter"/>
</dbReference>
<evidence type="ECO:0000313" key="6">
    <source>
        <dbReference type="Proteomes" id="UP000239297"/>
    </source>
</evidence>
<evidence type="ECO:0000256" key="3">
    <source>
        <dbReference type="SAM" id="SignalP"/>
    </source>
</evidence>
<dbReference type="InterPro" id="IPR050248">
    <property type="entry name" value="Polysacc_deacetylase_ArnD"/>
</dbReference>
<name>A0A2S5IYV4_9MICC</name>
<dbReference type="GO" id="GO:0005975">
    <property type="term" value="P:carbohydrate metabolic process"/>
    <property type="evidence" value="ECO:0007669"/>
    <property type="project" value="InterPro"/>
</dbReference>
<comment type="caution">
    <text evidence="5">The sequence shown here is derived from an EMBL/GenBank/DDBJ whole genome shotgun (WGS) entry which is preliminary data.</text>
</comment>
<keyword evidence="3" id="KW-0732">Signal</keyword>
<dbReference type="PANTHER" id="PTHR10587">
    <property type="entry name" value="GLYCOSYL TRANSFERASE-RELATED"/>
    <property type="match status" value="1"/>
</dbReference>
<evidence type="ECO:0000259" key="4">
    <source>
        <dbReference type="PROSITE" id="PS51677"/>
    </source>
</evidence>
<evidence type="ECO:0000256" key="1">
    <source>
        <dbReference type="ARBA" id="ARBA00022723"/>
    </source>
</evidence>
<dbReference type="PANTHER" id="PTHR10587:SF133">
    <property type="entry name" value="CHITIN DEACETYLASE 1-RELATED"/>
    <property type="match status" value="1"/>
</dbReference>
<keyword evidence="6" id="KW-1185">Reference proteome</keyword>
<gene>
    <name evidence="5" type="ORF">C4K88_08715</name>
</gene>
<keyword evidence="2" id="KW-0378">Hydrolase</keyword>
<dbReference type="AlphaFoldDB" id="A0A2S5IYV4"/>
<dbReference type="EMBL" id="PRKW01000003">
    <property type="protein sequence ID" value="PPB49739.1"/>
    <property type="molecule type" value="Genomic_DNA"/>
</dbReference>
<dbReference type="Pfam" id="PF01522">
    <property type="entry name" value="Polysacc_deac_1"/>
    <property type="match status" value="1"/>
</dbReference>
<accession>A0A2S5IYV4</accession>
<dbReference type="GO" id="GO:0016810">
    <property type="term" value="F:hydrolase activity, acting on carbon-nitrogen (but not peptide) bonds"/>
    <property type="evidence" value="ECO:0007669"/>
    <property type="project" value="InterPro"/>
</dbReference>
<sequence>MAPYVGAAVAVLMLSLVGCAAQEPLPPTPIPRDEASIERVDMSYLPELKPPAACAGYVALTFDDGPTNLTPDLLAVLDHYEIPAAFFNTGTQERVHSRLVERTLAAGHQLGNHTMTHPDLLAVGLKDALADIDAATVTHRDLSHDAAPLFRPPFGNTSAEIRAAVESRGMLEVLWTVDSKDFEATTVEQVVEKSKGMTDGGILLMHDGKPLTIEALPLIVEHYYAQGLCFGRVVAADTELPTDRFDQTHRARAEKQEP</sequence>
<proteinExistence type="predicted"/>
<dbReference type="GO" id="GO:0046872">
    <property type="term" value="F:metal ion binding"/>
    <property type="evidence" value="ECO:0007669"/>
    <property type="project" value="UniProtKB-KW"/>
</dbReference>
<feature type="domain" description="NodB homology" evidence="4">
    <location>
        <begin position="56"/>
        <end position="231"/>
    </location>
</feature>
<keyword evidence="1" id="KW-0479">Metal-binding</keyword>
<dbReference type="InterPro" id="IPR002509">
    <property type="entry name" value="NODB_dom"/>
</dbReference>
<dbReference type="CDD" id="cd10917">
    <property type="entry name" value="CE4_NodB_like_6s_7s"/>
    <property type="match status" value="1"/>
</dbReference>
<dbReference type="InterPro" id="IPR011330">
    <property type="entry name" value="Glyco_hydro/deAcase_b/a-brl"/>
</dbReference>
<dbReference type="PROSITE" id="PS51677">
    <property type="entry name" value="NODB"/>
    <property type="match status" value="1"/>
</dbReference>
<dbReference type="Proteomes" id="UP000239297">
    <property type="component" value="Unassembled WGS sequence"/>
</dbReference>